<evidence type="ECO:0000256" key="1">
    <source>
        <dbReference type="SAM" id="MobiDB-lite"/>
    </source>
</evidence>
<comment type="caution">
    <text evidence="2">The sequence shown here is derived from an EMBL/GenBank/DDBJ whole genome shotgun (WGS) entry which is preliminary data.</text>
</comment>
<gene>
    <name evidence="2" type="ORF">RRG08_037636</name>
</gene>
<dbReference type="AlphaFoldDB" id="A0AAE1CZ54"/>
<accession>A0AAE1CZ54</accession>
<reference evidence="2" key="1">
    <citation type="journal article" date="2023" name="G3 (Bethesda)">
        <title>A reference genome for the long-term kleptoplast-retaining sea slug Elysia crispata morphotype clarki.</title>
        <authorList>
            <person name="Eastman K.E."/>
            <person name="Pendleton A.L."/>
            <person name="Shaikh M.A."/>
            <person name="Suttiyut T."/>
            <person name="Ogas R."/>
            <person name="Tomko P."/>
            <person name="Gavelis G."/>
            <person name="Widhalm J.R."/>
            <person name="Wisecaver J.H."/>
        </authorList>
    </citation>
    <scope>NUCLEOTIDE SEQUENCE</scope>
    <source>
        <strain evidence="2">ECLA1</strain>
    </source>
</reference>
<proteinExistence type="predicted"/>
<protein>
    <submittedName>
        <fullName evidence="2">Uncharacterized protein</fullName>
    </submittedName>
</protein>
<organism evidence="2 3">
    <name type="scientific">Elysia crispata</name>
    <name type="common">lettuce slug</name>
    <dbReference type="NCBI Taxonomy" id="231223"/>
    <lineage>
        <taxon>Eukaryota</taxon>
        <taxon>Metazoa</taxon>
        <taxon>Spiralia</taxon>
        <taxon>Lophotrochozoa</taxon>
        <taxon>Mollusca</taxon>
        <taxon>Gastropoda</taxon>
        <taxon>Heterobranchia</taxon>
        <taxon>Euthyneura</taxon>
        <taxon>Panpulmonata</taxon>
        <taxon>Sacoglossa</taxon>
        <taxon>Placobranchoidea</taxon>
        <taxon>Plakobranchidae</taxon>
        <taxon>Elysia</taxon>
    </lineage>
</organism>
<keyword evidence="3" id="KW-1185">Reference proteome</keyword>
<feature type="region of interest" description="Disordered" evidence="1">
    <location>
        <begin position="86"/>
        <end position="114"/>
    </location>
</feature>
<evidence type="ECO:0000313" key="2">
    <source>
        <dbReference type="EMBL" id="KAK3745021.1"/>
    </source>
</evidence>
<name>A0AAE1CZ54_9GAST</name>
<sequence>MEVTVWRRPGVRLESSAQGVQSLPLPSLFPRDGFPYFSPCSSSLLRFFTPVKLKSFDLDGGERSIQPPVVTPIYLGVDVGDHCSSPLSKQGYRGVPLRPTEPVVSLRDGDPSGT</sequence>
<dbReference type="EMBL" id="JAWDGP010006239">
    <property type="protein sequence ID" value="KAK3745021.1"/>
    <property type="molecule type" value="Genomic_DNA"/>
</dbReference>
<evidence type="ECO:0000313" key="3">
    <source>
        <dbReference type="Proteomes" id="UP001283361"/>
    </source>
</evidence>
<dbReference type="Proteomes" id="UP001283361">
    <property type="component" value="Unassembled WGS sequence"/>
</dbReference>